<evidence type="ECO:0000256" key="10">
    <source>
        <dbReference type="ARBA" id="ARBA00022842"/>
    </source>
</evidence>
<dbReference type="EC" id="6.3.4.16" evidence="14"/>
<feature type="binding site" evidence="14">
    <location>
        <position position="878"/>
    </location>
    <ligand>
        <name>ATP</name>
        <dbReference type="ChEBI" id="CHEBI:30616"/>
        <label>2</label>
    </ligand>
</feature>
<dbReference type="SUPFAM" id="SSF56059">
    <property type="entry name" value="Glutathione synthetase ATP-binding domain-like"/>
    <property type="match status" value="2"/>
</dbReference>
<dbReference type="InterPro" id="IPR036914">
    <property type="entry name" value="MGS-like_dom_sf"/>
</dbReference>
<feature type="binding site" evidence="14">
    <location>
        <position position="803"/>
    </location>
    <ligand>
        <name>ATP</name>
        <dbReference type="ChEBI" id="CHEBI:30616"/>
        <label>2</label>
    </ligand>
</feature>
<dbReference type="PANTHER" id="PTHR11405:SF53">
    <property type="entry name" value="CARBAMOYL-PHOSPHATE SYNTHASE [AMMONIA], MITOCHONDRIAL"/>
    <property type="match status" value="1"/>
</dbReference>
<evidence type="ECO:0000256" key="12">
    <source>
        <dbReference type="ARBA" id="ARBA00023211"/>
    </source>
</evidence>
<organism evidence="18">
    <name type="scientific">Caldilineaceae bacterium SB0661_bin_32</name>
    <dbReference type="NCBI Taxonomy" id="2605255"/>
    <lineage>
        <taxon>Bacteria</taxon>
        <taxon>Bacillati</taxon>
        <taxon>Chloroflexota</taxon>
        <taxon>Caldilineae</taxon>
        <taxon>Caldilineales</taxon>
        <taxon>Caldilineaceae</taxon>
    </lineage>
</organism>
<dbReference type="Gene3D" id="1.10.1030.10">
    <property type="entry name" value="Carbamoyl-phosphate synthetase, large subunit oligomerisation domain"/>
    <property type="match status" value="1"/>
</dbReference>
<keyword evidence="3 14" id="KW-0055">Arginine biosynthesis</keyword>
<feature type="binding site" evidence="14">
    <location>
        <position position="301"/>
    </location>
    <ligand>
        <name>Mn(2+)</name>
        <dbReference type="ChEBI" id="CHEBI:29035"/>
        <label>2</label>
    </ligand>
</feature>
<feature type="domain" description="ATP-grasp" evidence="16">
    <location>
        <begin position="721"/>
        <end position="919"/>
    </location>
</feature>
<proteinExistence type="inferred from homology"/>
<dbReference type="NCBIfam" id="NF003671">
    <property type="entry name" value="PRK05294.1"/>
    <property type="match status" value="1"/>
</dbReference>
<dbReference type="GO" id="GO:0004088">
    <property type="term" value="F:carbamoyl-phosphate synthase (glutamine-hydrolyzing) activity"/>
    <property type="evidence" value="ECO:0007669"/>
    <property type="project" value="UniProtKB-UniRule"/>
</dbReference>
<reference evidence="18" key="1">
    <citation type="submission" date="2019-09" db="EMBL/GenBank/DDBJ databases">
        <title>Characterisation of the sponge microbiome using genome-centric metagenomics.</title>
        <authorList>
            <person name="Engelberts J.P."/>
            <person name="Robbins S.J."/>
            <person name="De Goeij J.M."/>
            <person name="Aranda M."/>
            <person name="Bell S.C."/>
            <person name="Webster N.S."/>
        </authorList>
    </citation>
    <scope>NUCLEOTIDE SEQUENCE</scope>
    <source>
        <strain evidence="18">SB0661_bin_32</strain>
    </source>
</reference>
<keyword evidence="12" id="KW-0464">Manganese</keyword>
<feature type="binding site" evidence="14">
    <location>
        <position position="243"/>
    </location>
    <ligand>
        <name>ATP</name>
        <dbReference type="ChEBI" id="CHEBI:30616"/>
        <label>1</label>
    </ligand>
</feature>
<dbReference type="InterPro" id="IPR016185">
    <property type="entry name" value="PreATP-grasp_dom_sf"/>
</dbReference>
<gene>
    <name evidence="14 18" type="primary">carB</name>
    <name evidence="18" type="ORF">F4X14_20240</name>
</gene>
<name>A0A6B1DCZ5_9CHLR</name>
<keyword evidence="5 14" id="KW-0028">Amino-acid biosynthesis</keyword>
<dbReference type="GO" id="GO:0006541">
    <property type="term" value="P:glutamine metabolic process"/>
    <property type="evidence" value="ECO:0007669"/>
    <property type="project" value="TreeGrafter"/>
</dbReference>
<dbReference type="NCBIfam" id="NF009455">
    <property type="entry name" value="PRK12815.1"/>
    <property type="match status" value="1"/>
</dbReference>
<evidence type="ECO:0000259" key="16">
    <source>
        <dbReference type="PROSITE" id="PS50975"/>
    </source>
</evidence>
<dbReference type="Pfam" id="PF02142">
    <property type="entry name" value="MGS"/>
    <property type="match status" value="1"/>
</dbReference>
<evidence type="ECO:0000256" key="15">
    <source>
        <dbReference type="SAM" id="MobiDB-lite"/>
    </source>
</evidence>
<dbReference type="EMBL" id="VXMH01000112">
    <property type="protein sequence ID" value="MYC97293.1"/>
    <property type="molecule type" value="Genomic_DNA"/>
</dbReference>
<feature type="binding site" evidence="14">
    <location>
        <position position="878"/>
    </location>
    <ligand>
        <name>Mn(2+)</name>
        <dbReference type="ChEBI" id="CHEBI:29035"/>
        <label>3</label>
    </ligand>
</feature>
<evidence type="ECO:0000256" key="6">
    <source>
        <dbReference type="ARBA" id="ARBA00022723"/>
    </source>
</evidence>
<dbReference type="PROSITE" id="PS50975">
    <property type="entry name" value="ATP_GRASP"/>
    <property type="match status" value="2"/>
</dbReference>
<feature type="binding site" evidence="14">
    <location>
        <position position="805"/>
    </location>
    <ligand>
        <name>ATP</name>
        <dbReference type="ChEBI" id="CHEBI:30616"/>
        <label>2</label>
    </ligand>
</feature>
<dbReference type="SMART" id="SM01096">
    <property type="entry name" value="CPSase_L_D3"/>
    <property type="match status" value="1"/>
</dbReference>
<dbReference type="InterPro" id="IPR011607">
    <property type="entry name" value="MGS-like_dom"/>
</dbReference>
<dbReference type="InterPro" id="IPR006275">
    <property type="entry name" value="CPSase_lsu"/>
</dbReference>
<dbReference type="CDD" id="cd01424">
    <property type="entry name" value="MGS_CPS_II"/>
    <property type="match status" value="1"/>
</dbReference>
<feature type="binding site" evidence="14">
    <location>
        <position position="836"/>
    </location>
    <ligand>
        <name>ATP</name>
        <dbReference type="ChEBI" id="CHEBI:30616"/>
        <label>2</label>
    </ligand>
</feature>
<comment type="pathway">
    <text evidence="14">Pyrimidine metabolism; UMP biosynthesis via de novo pathway; (S)-dihydroorotate from bicarbonate: step 1/3.</text>
</comment>
<dbReference type="Gene3D" id="3.30.470.20">
    <property type="entry name" value="ATP-grasp fold, B domain"/>
    <property type="match status" value="2"/>
</dbReference>
<keyword evidence="9 14" id="KW-0067">ATP-binding</keyword>
<dbReference type="InterPro" id="IPR005479">
    <property type="entry name" value="CPAse_ATP-bd"/>
</dbReference>
<feature type="binding site" evidence="14">
    <location>
        <position position="838"/>
    </location>
    <ligand>
        <name>ATP</name>
        <dbReference type="ChEBI" id="CHEBI:30616"/>
        <label>2</label>
    </ligand>
</feature>
<feature type="binding site" evidence="14">
    <location>
        <position position="835"/>
    </location>
    <ligand>
        <name>ATP</name>
        <dbReference type="ChEBI" id="CHEBI:30616"/>
        <label>2</label>
    </ligand>
</feature>
<evidence type="ECO:0000256" key="14">
    <source>
        <dbReference type="HAMAP-Rule" id="MF_01210"/>
    </source>
</evidence>
<evidence type="ECO:0000256" key="2">
    <source>
        <dbReference type="ARBA" id="ARBA00009799"/>
    </source>
</evidence>
<dbReference type="FunFam" id="3.30.470.20:FF:000007">
    <property type="entry name" value="Carbamoyl-phosphate synthase large chain"/>
    <property type="match status" value="1"/>
</dbReference>
<comment type="similarity">
    <text evidence="2 14">Belongs to the CarB family.</text>
</comment>
<dbReference type="GO" id="GO:0004087">
    <property type="term" value="F:carbamoyl-phosphate synthase (ammonia) activity"/>
    <property type="evidence" value="ECO:0007669"/>
    <property type="project" value="UniProtKB-EC"/>
</dbReference>
<dbReference type="EC" id="6.3.5.5" evidence="14"/>
<dbReference type="HAMAP" id="MF_01210_B">
    <property type="entry name" value="CPSase_L_chain_B"/>
    <property type="match status" value="1"/>
</dbReference>
<keyword evidence="4 14" id="KW-0436">Ligase</keyword>
<dbReference type="Gene3D" id="3.40.50.20">
    <property type="match status" value="2"/>
</dbReference>
<evidence type="ECO:0000256" key="7">
    <source>
        <dbReference type="ARBA" id="ARBA00022737"/>
    </source>
</evidence>
<feature type="binding site" evidence="14">
    <location>
        <position position="878"/>
    </location>
    <ligand>
        <name>Mg(2+)</name>
        <dbReference type="ChEBI" id="CHEBI:18420"/>
        <label>3</label>
    </ligand>
</feature>
<dbReference type="GO" id="GO:0044205">
    <property type="term" value="P:'de novo' UMP biosynthetic process"/>
    <property type="evidence" value="ECO:0007669"/>
    <property type="project" value="UniProtKB-UniRule"/>
</dbReference>
<feature type="binding site" evidence="14">
    <location>
        <position position="301"/>
    </location>
    <ligand>
        <name>ATP</name>
        <dbReference type="ChEBI" id="CHEBI:30616"/>
        <label>1</label>
    </ligand>
</feature>
<comment type="cofactor">
    <cofactor evidence="14">
        <name>Mg(2+)</name>
        <dbReference type="ChEBI" id="CHEBI:18420"/>
    </cofactor>
    <cofactor evidence="14">
        <name>Mn(2+)</name>
        <dbReference type="ChEBI" id="CHEBI:29035"/>
    </cofactor>
    <text evidence="14">Binds 4 Mg(2+) or Mn(2+) ions per subunit.</text>
</comment>
<feature type="domain" description="MGS-like" evidence="17">
    <location>
        <begin position="986"/>
        <end position="1132"/>
    </location>
</feature>
<comment type="function">
    <text evidence="14">Large subunit of the glutamine-dependent carbamoyl phosphate synthetase (CPSase). CPSase catalyzes the formation of carbamoyl phosphate from the ammonia moiety of glutamine, carbonate, and phosphate donated by ATP, constituting the first step of 2 biosynthetic pathways, one leading to arginine and/or urea and the other to pyrimidine nucleotides. The large subunit (synthetase) binds the substrates ammonia (free or transferred from glutamine from the small subunit), hydrogencarbonate and ATP and carries out an ATP-coupled ligase reaction, activating hydrogencarbonate by forming carboxy phosphate which reacts with ammonia to form carbamoyl phosphate.</text>
</comment>
<feature type="binding site" evidence="14">
    <location>
        <position position="303"/>
    </location>
    <ligand>
        <name>Mn(2+)</name>
        <dbReference type="ChEBI" id="CHEBI:29035"/>
        <label>2</label>
    </ligand>
</feature>
<evidence type="ECO:0000256" key="1">
    <source>
        <dbReference type="ARBA" id="ARBA00005077"/>
    </source>
</evidence>
<feature type="binding site" evidence="14">
    <location>
        <position position="287"/>
    </location>
    <ligand>
        <name>Mg(2+)</name>
        <dbReference type="ChEBI" id="CHEBI:18420"/>
        <label>1</label>
    </ligand>
</feature>
<dbReference type="Pfam" id="PF02787">
    <property type="entry name" value="CPSase_L_D3"/>
    <property type="match status" value="1"/>
</dbReference>
<dbReference type="NCBIfam" id="TIGR01369">
    <property type="entry name" value="CPSaseII_lrg"/>
    <property type="match status" value="1"/>
</dbReference>
<dbReference type="Pfam" id="PF02786">
    <property type="entry name" value="CPSase_L_D2"/>
    <property type="match status" value="2"/>
</dbReference>
<dbReference type="FunFam" id="3.40.50.20:FF:000003">
    <property type="entry name" value="Carbamoyl-phosphate synthase large chain"/>
    <property type="match status" value="1"/>
</dbReference>
<feature type="binding site" evidence="14">
    <location>
        <position position="301"/>
    </location>
    <ligand>
        <name>Mg(2+)</name>
        <dbReference type="ChEBI" id="CHEBI:18420"/>
        <label>2</label>
    </ligand>
</feature>
<feature type="binding site" evidence="14">
    <location>
        <position position="301"/>
    </location>
    <ligand>
        <name>Mn(2+)</name>
        <dbReference type="ChEBI" id="CHEBI:29035"/>
        <label>1</label>
    </ligand>
</feature>
<sequence>MPKRTDISSILIIGSGPIVIGQACEFDYSGAQACKALKAEGYRVVLVNSNPATIMTDPEMADATYVEPLTVELLEKIIAEERPDALLPTVGGQTGLNLAVALAEQGILERHGVELIGANLRAMQVAEDRDLFKQAMTEVGLESPRSRIAHSLEEAREIFETVIGRFPIFIRPSFTLGGSGAGTVFTQEEFDEKVAWGLQESPVHTVLVEESLIGWKEYELEVMRDRADNYVVVCSIENLDPMGVHTGDSITVAPSQTLTDKEYQRLRDQARLVMRAVGVETGGSNVQFAVDPDSGRVVVIEMNPRVSRSSALASKATGFPIAKLAAKLAVGYTLDELKNDITQETVAAFEPSIDYVVVKIPRWAFEKFPGVDRELGPQMKSVGEVMAIGRTFKEALQKGVRSLEIGRDGLGPLTRDGDGQLKGYAPDASAAELMRVPNRDRLFAVFERLLEAERGGSGSGSAEDGQADYAALRECSEIYDPWFVAQMQEIARFQVSIERAGRLDEWTLRRAKRMGFSDAQLARILNEGGEGEERSEERENTLQSSQLAETDIRGLRQRLGVAPTYHQVDTCAAEFAAFTPYLYSSYESEGEAPPTARDKVIILGGGPNRIGQGIEFDYCCCHASFALQEMGFETVMINCNPETVSTDYDTSDRLYFEPLTLEDVLHIYHREAEGGSQVKVLVQYGGQTPLNLAAGLQAAGVPIIGTQPEAIELAEDRERFSALLAELDIPAPDSGIAHSTGQALAIAARIGYPLVVRPSYVLGGRAMAIVDDEESLRHYMSYAVDVDMEMTTSGQEVAILVDQFLEDAYEVDVDAVADGERVVIGGILQHIEEAGIHSGDSACVLPPYKISGYHLSIIREYTEKLGLALGVRGLMNVQYAIKDDVVYVIEVNPRASRTVPFVSKATGVPLAKMAAWVMAGKSLEEVGLLEEPEVRGFFVKEAVLPWKKLSGADTLLGPEMRSTGEVMGHAHNFGHAFAKSQLGAEYRLPTDGGVLITVNDYDKGAALKLARDFSRMGFDLYATSGTATLIQRVGLPVVVLNKAAATEESLHGAGNGAYTTLDAMRDGKIGLIINTPLGPHSRADGQRIRTLATRMEIPLITTLSAAQAAVNGIRAMMAAELNVRSLQAHYDS</sequence>
<dbReference type="PROSITE" id="PS00867">
    <property type="entry name" value="CPSASE_2"/>
    <property type="match status" value="2"/>
</dbReference>
<dbReference type="SUPFAM" id="SSF48108">
    <property type="entry name" value="Carbamoyl phosphate synthetase, large subunit connection domain"/>
    <property type="match status" value="1"/>
</dbReference>
<protein>
    <recommendedName>
        <fullName evidence="14">Carbamoyl phosphate synthase large chain</fullName>
        <ecNumber evidence="14">6.3.4.16</ecNumber>
        <ecNumber evidence="14">6.3.5.5</ecNumber>
    </recommendedName>
    <alternativeName>
        <fullName evidence="14">Carbamoyl phosphate synthetase ammonia chain</fullName>
    </alternativeName>
</protein>
<comment type="caution">
    <text evidence="14">Lacks conserved residue(s) required for the propagation of feature annotation.</text>
</comment>
<feature type="binding site" evidence="14">
    <location>
        <position position="287"/>
    </location>
    <ligand>
        <name>ATP</name>
        <dbReference type="ChEBI" id="CHEBI:30616"/>
        <label>1</label>
    </ligand>
</feature>
<dbReference type="GO" id="GO:0006526">
    <property type="term" value="P:L-arginine biosynthetic process"/>
    <property type="evidence" value="ECO:0007669"/>
    <property type="project" value="UniProtKB-UniRule"/>
</dbReference>
<dbReference type="Pfam" id="PF25596">
    <property type="entry name" value="CPSase_L_D1"/>
    <property type="match status" value="2"/>
</dbReference>
<dbReference type="GO" id="GO:0046872">
    <property type="term" value="F:metal ion binding"/>
    <property type="evidence" value="ECO:0007669"/>
    <property type="project" value="UniProtKB-KW"/>
</dbReference>
<dbReference type="UniPathway" id="UPA00068">
    <property type="reaction ID" value="UER00171"/>
</dbReference>
<dbReference type="InterPro" id="IPR005483">
    <property type="entry name" value="CPSase_dom"/>
</dbReference>
<dbReference type="FunFam" id="3.40.50.20:FF:000001">
    <property type="entry name" value="Carbamoyl-phosphate synthase large chain"/>
    <property type="match status" value="1"/>
</dbReference>
<feature type="binding site" evidence="14">
    <location>
        <position position="890"/>
    </location>
    <ligand>
        <name>Mn(2+)</name>
        <dbReference type="ChEBI" id="CHEBI:29035"/>
        <label>4</label>
    </ligand>
</feature>
<evidence type="ECO:0000256" key="11">
    <source>
        <dbReference type="ARBA" id="ARBA00022975"/>
    </source>
</evidence>
<feature type="binding site" evidence="14">
    <location>
        <position position="245"/>
    </location>
    <ligand>
        <name>ATP</name>
        <dbReference type="ChEBI" id="CHEBI:30616"/>
        <label>1</label>
    </ligand>
</feature>
<comment type="caution">
    <text evidence="18">The sequence shown here is derived from an EMBL/GenBank/DDBJ whole genome shotgun (WGS) entry which is preliminary data.</text>
</comment>
<feature type="binding site" evidence="14">
    <location>
        <position position="303"/>
    </location>
    <ligand>
        <name>Mg(2+)</name>
        <dbReference type="ChEBI" id="CHEBI:18420"/>
        <label>2</label>
    </ligand>
</feature>
<evidence type="ECO:0000313" key="18">
    <source>
        <dbReference type="EMBL" id="MYC97293.1"/>
    </source>
</evidence>
<evidence type="ECO:0000259" key="17">
    <source>
        <dbReference type="PROSITE" id="PS51855"/>
    </source>
</evidence>
<dbReference type="PANTHER" id="PTHR11405">
    <property type="entry name" value="CARBAMOYLTRANSFERASE FAMILY MEMBER"/>
    <property type="match status" value="1"/>
</dbReference>
<feature type="binding site" evidence="14">
    <location>
        <position position="810"/>
    </location>
    <ligand>
        <name>ATP</name>
        <dbReference type="ChEBI" id="CHEBI:30616"/>
        <label>2</label>
    </ligand>
</feature>
<feature type="region of interest" description="Disordered" evidence="15">
    <location>
        <begin position="527"/>
        <end position="546"/>
    </location>
</feature>
<feature type="binding site" evidence="14">
    <location>
        <position position="757"/>
    </location>
    <ligand>
        <name>ATP</name>
        <dbReference type="ChEBI" id="CHEBI:30616"/>
        <label>2</label>
    </ligand>
</feature>
<evidence type="ECO:0000256" key="8">
    <source>
        <dbReference type="ARBA" id="ARBA00022741"/>
    </source>
</evidence>
<dbReference type="InterPro" id="IPR058047">
    <property type="entry name" value="CPSase_preATP-grasp"/>
</dbReference>
<dbReference type="InterPro" id="IPR011761">
    <property type="entry name" value="ATP-grasp"/>
</dbReference>
<feature type="binding site" evidence="14">
    <location>
        <position position="890"/>
    </location>
    <ligand>
        <name>Mg(2+)</name>
        <dbReference type="ChEBI" id="CHEBI:18420"/>
        <label>3</label>
    </ligand>
</feature>
<dbReference type="InterPro" id="IPR033937">
    <property type="entry name" value="MGS_CPS_CarB"/>
</dbReference>
<feature type="binding site" evidence="14">
    <location>
        <position position="301"/>
    </location>
    <ligand>
        <name>Mg(2+)</name>
        <dbReference type="ChEBI" id="CHEBI:18420"/>
        <label>1</label>
    </ligand>
</feature>
<comment type="catalytic activity">
    <reaction evidence="14">
        <text>hydrogencarbonate + L-glutamine + 2 ATP + H2O = carbamoyl phosphate + L-glutamate + 2 ADP + phosphate + 2 H(+)</text>
        <dbReference type="Rhea" id="RHEA:18633"/>
        <dbReference type="ChEBI" id="CHEBI:15377"/>
        <dbReference type="ChEBI" id="CHEBI:15378"/>
        <dbReference type="ChEBI" id="CHEBI:17544"/>
        <dbReference type="ChEBI" id="CHEBI:29985"/>
        <dbReference type="ChEBI" id="CHEBI:30616"/>
        <dbReference type="ChEBI" id="CHEBI:43474"/>
        <dbReference type="ChEBI" id="CHEBI:58228"/>
        <dbReference type="ChEBI" id="CHEBI:58359"/>
        <dbReference type="ChEBI" id="CHEBI:456216"/>
        <dbReference type="EC" id="6.3.5.5"/>
    </reaction>
</comment>
<feature type="binding site" evidence="14">
    <location>
        <position position="287"/>
    </location>
    <ligand>
        <name>Mn(2+)</name>
        <dbReference type="ChEBI" id="CHEBI:29035"/>
        <label>1</label>
    </ligand>
</feature>
<comment type="domain">
    <text evidence="14">The large subunit is composed of 2 ATP-grasp domains that are involved in binding the 2 ATP molecules needed for carbamoyl phosphate synthesis. The N-terminal ATP-grasp domain (referred to as the carboxyphosphate synthetic component) catalyzes the ATP-dependent phosphorylation of hydrogencarbonate to carboxyphosphate and the subsequent nucleophilic attack by ammonia to form a carbamate intermediate. The C-terminal ATP-grasp domain (referred to as the carbamoyl phosphate synthetic component) then catalyzes the phosphorylation of carbamate with the second ATP to form the end product carbamoyl phosphate. The reactive and unstable enzyme intermediates are sequentially channeled from one active site to the next through the interior of the protein over a distance of at least 96 A.</text>
</comment>
<dbReference type="SMART" id="SM00851">
    <property type="entry name" value="MGS"/>
    <property type="match status" value="1"/>
</dbReference>
<feature type="binding site" evidence="14">
    <location>
        <position position="177"/>
    </location>
    <ligand>
        <name>ATP</name>
        <dbReference type="ChEBI" id="CHEBI:30616"/>
        <label>1</label>
    </ligand>
</feature>
<dbReference type="PRINTS" id="PR00098">
    <property type="entry name" value="CPSASE"/>
</dbReference>
<keyword evidence="11 14" id="KW-0665">Pyrimidine biosynthesis</keyword>
<feature type="binding site" evidence="14">
    <location>
        <position position="217"/>
    </location>
    <ligand>
        <name>ATP</name>
        <dbReference type="ChEBI" id="CHEBI:30616"/>
        <label>1</label>
    </ligand>
</feature>
<comment type="catalytic activity">
    <reaction evidence="13 14">
        <text>hydrogencarbonate + NH4(+) + 2 ATP = carbamoyl phosphate + 2 ADP + phosphate + 2 H(+)</text>
        <dbReference type="Rhea" id="RHEA:18029"/>
        <dbReference type="ChEBI" id="CHEBI:15378"/>
        <dbReference type="ChEBI" id="CHEBI:17544"/>
        <dbReference type="ChEBI" id="CHEBI:28938"/>
        <dbReference type="ChEBI" id="CHEBI:30616"/>
        <dbReference type="ChEBI" id="CHEBI:43474"/>
        <dbReference type="ChEBI" id="CHEBI:58228"/>
        <dbReference type="ChEBI" id="CHEBI:456216"/>
        <dbReference type="EC" id="6.3.4.16"/>
    </reaction>
</comment>
<dbReference type="InterPro" id="IPR036897">
    <property type="entry name" value="CarbamoylP_synth_lsu_oligo_sf"/>
</dbReference>
<feature type="binding site" evidence="14">
    <location>
        <position position="210"/>
    </location>
    <ligand>
        <name>ATP</name>
        <dbReference type="ChEBI" id="CHEBI:30616"/>
        <label>1</label>
    </ligand>
</feature>
<dbReference type="PROSITE" id="PS00866">
    <property type="entry name" value="CPSASE_1"/>
    <property type="match status" value="1"/>
</dbReference>
<dbReference type="Gene3D" id="3.40.50.1380">
    <property type="entry name" value="Methylglyoxal synthase-like domain"/>
    <property type="match status" value="1"/>
</dbReference>
<dbReference type="InterPro" id="IPR005480">
    <property type="entry name" value="CPSase_lsu_oligo"/>
</dbReference>
<keyword evidence="6" id="KW-0479">Metal-binding</keyword>
<evidence type="ECO:0000256" key="3">
    <source>
        <dbReference type="ARBA" id="ARBA00022571"/>
    </source>
</evidence>
<feature type="binding site" evidence="14">
    <location>
        <position position="892"/>
    </location>
    <ligand>
        <name>Mg(2+)</name>
        <dbReference type="ChEBI" id="CHEBI:18420"/>
        <label>4</label>
    </ligand>
</feature>
<evidence type="ECO:0000256" key="4">
    <source>
        <dbReference type="ARBA" id="ARBA00022598"/>
    </source>
</evidence>
<feature type="binding site" evidence="14">
    <location>
        <position position="890"/>
    </location>
    <ligand>
        <name>Mg(2+)</name>
        <dbReference type="ChEBI" id="CHEBI:18420"/>
        <label>4</label>
    </ligand>
</feature>
<dbReference type="SUPFAM" id="SSF52335">
    <property type="entry name" value="Methylglyoxal synthase-like"/>
    <property type="match status" value="1"/>
</dbReference>
<feature type="binding site" evidence="14">
    <location>
        <position position="212"/>
    </location>
    <ligand>
        <name>ATP</name>
        <dbReference type="ChEBI" id="CHEBI:30616"/>
        <label>1</label>
    </ligand>
</feature>
<dbReference type="AlphaFoldDB" id="A0A6B1DCZ5"/>
<feature type="domain" description="ATP-grasp" evidence="16">
    <location>
        <begin position="133"/>
        <end position="330"/>
    </location>
</feature>
<keyword evidence="10" id="KW-0460">Magnesium</keyword>
<dbReference type="PROSITE" id="PS51257">
    <property type="entry name" value="PROKAR_LIPOPROTEIN"/>
    <property type="match status" value="1"/>
</dbReference>
<feature type="binding site" evidence="14">
    <location>
        <position position="837"/>
    </location>
    <ligand>
        <name>ATP</name>
        <dbReference type="ChEBI" id="CHEBI:30616"/>
        <label>2</label>
    </ligand>
</feature>
<accession>A0A6B1DCZ5</accession>
<feature type="binding site" evidence="14">
    <location>
        <position position="890"/>
    </location>
    <ligand>
        <name>Mn(2+)</name>
        <dbReference type="ChEBI" id="CHEBI:29035"/>
        <label>3</label>
    </ligand>
</feature>
<dbReference type="GO" id="GO:0005737">
    <property type="term" value="C:cytoplasm"/>
    <property type="evidence" value="ECO:0007669"/>
    <property type="project" value="TreeGrafter"/>
</dbReference>
<feature type="binding site" evidence="14">
    <location>
        <position position="129"/>
    </location>
    <ligand>
        <name>ATP</name>
        <dbReference type="ChEBI" id="CHEBI:30616"/>
        <label>1</label>
    </ligand>
</feature>
<feature type="region of interest" description="Carboxyphosphate synthetic domain" evidence="14">
    <location>
        <begin position="1"/>
        <end position="404"/>
    </location>
</feature>
<keyword evidence="7 14" id="KW-0677">Repeat</keyword>
<feature type="binding site" evidence="14">
    <location>
        <position position="171"/>
    </location>
    <ligand>
        <name>ATP</name>
        <dbReference type="ChEBI" id="CHEBI:30616"/>
        <label>1</label>
    </ligand>
</feature>
<evidence type="ECO:0000256" key="13">
    <source>
        <dbReference type="ARBA" id="ARBA00047359"/>
    </source>
</evidence>
<evidence type="ECO:0000256" key="5">
    <source>
        <dbReference type="ARBA" id="ARBA00022605"/>
    </source>
</evidence>
<feature type="binding site" evidence="14">
    <location>
        <position position="178"/>
    </location>
    <ligand>
        <name>ATP</name>
        <dbReference type="ChEBI" id="CHEBI:30616"/>
        <label>1</label>
    </ligand>
</feature>
<feature type="binding site" evidence="14">
    <location>
        <position position="890"/>
    </location>
    <ligand>
        <name>ATP</name>
        <dbReference type="ChEBI" id="CHEBI:30616"/>
        <label>2</label>
    </ligand>
</feature>
<dbReference type="SUPFAM" id="SSF52440">
    <property type="entry name" value="PreATP-grasp domain"/>
    <property type="match status" value="2"/>
</dbReference>
<dbReference type="PROSITE" id="PS51855">
    <property type="entry name" value="MGS"/>
    <property type="match status" value="1"/>
</dbReference>
<keyword evidence="8 14" id="KW-0547">Nucleotide-binding</keyword>
<evidence type="ECO:0000256" key="9">
    <source>
        <dbReference type="ARBA" id="ARBA00022840"/>
    </source>
</evidence>
<dbReference type="UniPathway" id="UPA00070">
    <property type="reaction ID" value="UER00115"/>
</dbReference>
<feature type="region of interest" description="Allosteric domain" evidence="14">
    <location>
        <begin position="986"/>
        <end position="1132"/>
    </location>
</feature>
<feature type="binding site" evidence="14">
    <location>
        <position position="892"/>
    </location>
    <ligand>
        <name>Mn(2+)</name>
        <dbReference type="ChEBI" id="CHEBI:29035"/>
        <label>4</label>
    </ligand>
</feature>
<dbReference type="FunFam" id="3.30.470.20:FF:000013">
    <property type="entry name" value="Carbamoyl-phosphate synthase large chain"/>
    <property type="match status" value="1"/>
</dbReference>
<comment type="subunit">
    <text evidence="14">Composed of two chains; the small (or glutamine) chain promotes the hydrolysis of glutamine to ammonia, which is used by the large (or ammonia) chain to synthesize carbamoyl phosphate. Tetramer of heterodimers (alpha,beta)4.</text>
</comment>
<dbReference type="GO" id="GO:0005524">
    <property type="term" value="F:ATP binding"/>
    <property type="evidence" value="ECO:0007669"/>
    <property type="project" value="UniProtKB-UniRule"/>
</dbReference>
<feature type="compositionally biased region" description="Basic and acidic residues" evidence="15">
    <location>
        <begin position="531"/>
        <end position="540"/>
    </location>
</feature>
<comment type="pathway">
    <text evidence="1 14">Amino-acid biosynthesis; L-arginine biosynthesis; carbamoyl phosphate from bicarbonate: step 1/1.</text>
</comment>
<feature type="binding site" evidence="14">
    <location>
        <position position="244"/>
    </location>
    <ligand>
        <name>ATP</name>
        <dbReference type="ChEBI" id="CHEBI:30616"/>
        <label>1</label>
    </ligand>
</feature>